<gene>
    <name evidence="1" type="ORF">HNR25_003261</name>
</gene>
<comment type="caution">
    <text evidence="1">The sequence shown here is derived from an EMBL/GenBank/DDBJ whole genome shotgun (WGS) entry which is preliminary data.</text>
</comment>
<dbReference type="EMBL" id="JACHLY010000001">
    <property type="protein sequence ID" value="MBB5999510.1"/>
    <property type="molecule type" value="Genomic_DNA"/>
</dbReference>
<keyword evidence="2" id="KW-1185">Reference proteome</keyword>
<dbReference type="RefSeq" id="WP_184636364.1">
    <property type="nucleotide sequence ID" value="NZ_BAABKT010000039.1"/>
</dbReference>
<evidence type="ECO:0000313" key="2">
    <source>
        <dbReference type="Proteomes" id="UP000578077"/>
    </source>
</evidence>
<protein>
    <submittedName>
        <fullName evidence="1">Uncharacterized protein</fullName>
    </submittedName>
</protein>
<proteinExistence type="predicted"/>
<name>A0A841EGI7_9ACTN</name>
<dbReference type="SUPFAM" id="SSF52540">
    <property type="entry name" value="P-loop containing nucleoside triphosphate hydrolases"/>
    <property type="match status" value="1"/>
</dbReference>
<accession>A0A841EGI7</accession>
<dbReference type="AlphaFoldDB" id="A0A841EGI7"/>
<sequence>MRRAVPAEKRPGLLLYTGTGGSGKSALLGKFEDELRQIVPYAAFDFARAGNDFGLPEVLSVLAFQLGQRCPGYGRLRFHRLVMGRLAMKEKVDFTDHAGARRHVLHVLRNYRGKGRVYDAVWAFTRESAGGLAGAAGLPEPLKSSVGAVAARGIDFIGSRESSGSFLLGESFRWYEHRGRGDTGKPLDSLVKLSAYAGNLADPAKREFVDTTLIEAFLADLRAAFSRGLRAKPGMYDCVLLLDNIDKELGQEFRSRFLAAVKREANTALSPAPLVVAATSRRPSVAETNESRVRVHPLRDLTADEAADLAPTAMPGDVHRRFPGLVHRLTGGHPGATALLFETAAAWPTAAEGGLAKLLAQQHPRDDGDGNAQATVEERLRDDLVRGLSGVPAAADVDRGMLATLAAFAAARSDEDAAWIVSEYLGGSLTGFIGAESLWRSCLWHEGATTGDRVLLRRLLLRWSSQQGDDPVPRLRGRLRERCRTGGDTVGELYHALGAGDVAACSRGLAEKLPETGEETDWVGLLHAVTAVPRVADATGPAPSDPQTEPAGRVGDTCDHLAAVARVAVGLWRVGDPFTVDGRWFLHKRIARDLQELANHAGNPMALYQEAERHGELARDWEE</sequence>
<dbReference type="InterPro" id="IPR027417">
    <property type="entry name" value="P-loop_NTPase"/>
</dbReference>
<organism evidence="1 2">
    <name type="scientific">Streptomonospora salina</name>
    <dbReference type="NCBI Taxonomy" id="104205"/>
    <lineage>
        <taxon>Bacteria</taxon>
        <taxon>Bacillati</taxon>
        <taxon>Actinomycetota</taxon>
        <taxon>Actinomycetes</taxon>
        <taxon>Streptosporangiales</taxon>
        <taxon>Nocardiopsidaceae</taxon>
        <taxon>Streptomonospora</taxon>
    </lineage>
</organism>
<dbReference type="Proteomes" id="UP000578077">
    <property type="component" value="Unassembled WGS sequence"/>
</dbReference>
<evidence type="ECO:0000313" key="1">
    <source>
        <dbReference type="EMBL" id="MBB5999510.1"/>
    </source>
</evidence>
<reference evidence="1 2" key="1">
    <citation type="submission" date="2020-08" db="EMBL/GenBank/DDBJ databases">
        <title>Sequencing the genomes of 1000 actinobacteria strains.</title>
        <authorList>
            <person name="Klenk H.-P."/>
        </authorList>
    </citation>
    <scope>NUCLEOTIDE SEQUENCE [LARGE SCALE GENOMIC DNA]</scope>
    <source>
        <strain evidence="1 2">DSM 44593</strain>
    </source>
</reference>